<feature type="domain" description="Ubiquitin-like" evidence="1">
    <location>
        <begin position="45"/>
        <end position="119"/>
    </location>
</feature>
<dbReference type="InterPro" id="IPR050158">
    <property type="entry name" value="Ubiquitin_ubiquitin-like"/>
</dbReference>
<comment type="caution">
    <text evidence="2">The sequence shown here is derived from an EMBL/GenBank/DDBJ whole genome shotgun (WGS) entry which is preliminary data.</text>
</comment>
<dbReference type="SUPFAM" id="SSF54236">
    <property type="entry name" value="Ubiquitin-like"/>
    <property type="match status" value="2"/>
</dbReference>
<dbReference type="SMART" id="SM00213">
    <property type="entry name" value="UBQ"/>
    <property type="match status" value="1"/>
</dbReference>
<dbReference type="AlphaFoldDB" id="A0A9N8VJP5"/>
<dbReference type="PRINTS" id="PR00348">
    <property type="entry name" value="UBIQUITIN"/>
</dbReference>
<dbReference type="PANTHER" id="PTHR10666">
    <property type="entry name" value="UBIQUITIN"/>
    <property type="match status" value="1"/>
</dbReference>
<reference evidence="2" key="1">
    <citation type="submission" date="2021-06" db="EMBL/GenBank/DDBJ databases">
        <authorList>
            <person name="Kallberg Y."/>
            <person name="Tangrot J."/>
            <person name="Rosling A."/>
        </authorList>
    </citation>
    <scope>NUCLEOTIDE SEQUENCE</scope>
    <source>
        <strain evidence="2">FL966</strain>
    </source>
</reference>
<proteinExistence type="predicted"/>
<evidence type="ECO:0000313" key="3">
    <source>
        <dbReference type="Proteomes" id="UP000789759"/>
    </source>
</evidence>
<dbReference type="InterPro" id="IPR000626">
    <property type="entry name" value="Ubiquitin-like_dom"/>
</dbReference>
<dbReference type="InterPro" id="IPR029071">
    <property type="entry name" value="Ubiquitin-like_domsf"/>
</dbReference>
<evidence type="ECO:0000259" key="1">
    <source>
        <dbReference type="PROSITE" id="PS50053"/>
    </source>
</evidence>
<protein>
    <submittedName>
        <fullName evidence="2">21040_t:CDS:1</fullName>
    </submittedName>
</protein>
<keyword evidence="3" id="KW-1185">Reference proteome</keyword>
<name>A0A9N8VJP5_9GLOM</name>
<gene>
    <name evidence="2" type="ORF">CPELLU_LOCUS235</name>
</gene>
<dbReference type="CDD" id="cd17039">
    <property type="entry name" value="Ubl_ubiquitin_like"/>
    <property type="match status" value="2"/>
</dbReference>
<organism evidence="2 3">
    <name type="scientific">Cetraspora pellucida</name>
    <dbReference type="NCBI Taxonomy" id="1433469"/>
    <lineage>
        <taxon>Eukaryota</taxon>
        <taxon>Fungi</taxon>
        <taxon>Fungi incertae sedis</taxon>
        <taxon>Mucoromycota</taxon>
        <taxon>Glomeromycotina</taxon>
        <taxon>Glomeromycetes</taxon>
        <taxon>Diversisporales</taxon>
        <taxon>Gigasporaceae</taxon>
        <taxon>Cetraspora</taxon>
    </lineage>
</organism>
<dbReference type="InterPro" id="IPR019956">
    <property type="entry name" value="Ubiquitin_dom"/>
</dbReference>
<dbReference type="Gene3D" id="3.10.20.90">
    <property type="entry name" value="Phosphatidylinositol 3-kinase Catalytic Subunit, Chain A, domain 1"/>
    <property type="match status" value="2"/>
</dbReference>
<sequence>MAQFTVENQELFLGDKRLEDNQTVESYNIGLHEKIRLVKKYEGSMQVYIKDNSKSTAILSKPSSTVFELKQTYELKSNIPVNEQRLIHRGKQLVDYKKLSDYGITHGSFVTLFMRLNGGL</sequence>
<accession>A0A9N8VJP5</accession>
<evidence type="ECO:0000313" key="2">
    <source>
        <dbReference type="EMBL" id="CAG8452846.1"/>
    </source>
</evidence>
<dbReference type="Pfam" id="PF00240">
    <property type="entry name" value="ubiquitin"/>
    <property type="match status" value="2"/>
</dbReference>
<dbReference type="PROSITE" id="PS50053">
    <property type="entry name" value="UBIQUITIN_2"/>
    <property type="match status" value="1"/>
</dbReference>
<dbReference type="EMBL" id="CAJVQA010000056">
    <property type="protein sequence ID" value="CAG8452846.1"/>
    <property type="molecule type" value="Genomic_DNA"/>
</dbReference>
<dbReference type="Proteomes" id="UP000789759">
    <property type="component" value="Unassembled WGS sequence"/>
</dbReference>
<dbReference type="OrthoDB" id="428577at2759"/>